<protein>
    <submittedName>
        <fullName evidence="1">Uncharacterized protein</fullName>
    </submittedName>
</protein>
<accession>A0ACC3BBG6</accession>
<proteinExistence type="predicted"/>
<evidence type="ECO:0000313" key="2">
    <source>
        <dbReference type="Proteomes" id="UP001177260"/>
    </source>
</evidence>
<sequence length="167" mass="18712">MAIIHEIGLDGMDAVGRRFLDLVDPVRATVTDNEDIAGYLHRGQDLHIPSYLDGQLDDYMLALDAAPMDPVLIASRVVTIPTPVDGEIHYLRGIADGILWCGSERELEANLVIQKTDGVADGQGARLPPVMLMLHYSRRISERHSEIYGIVTNSYKWRFLRIDNDSR</sequence>
<dbReference type="EMBL" id="JAOPJF010000010">
    <property type="protein sequence ID" value="KAK1147783.1"/>
    <property type="molecule type" value="Genomic_DNA"/>
</dbReference>
<comment type="caution">
    <text evidence="1">The sequence shown here is derived from an EMBL/GenBank/DDBJ whole genome shotgun (WGS) entry which is preliminary data.</text>
</comment>
<keyword evidence="2" id="KW-1185">Reference proteome</keyword>
<evidence type="ECO:0000313" key="1">
    <source>
        <dbReference type="EMBL" id="KAK1147783.1"/>
    </source>
</evidence>
<organism evidence="1 2">
    <name type="scientific">Aspergillus melleus</name>
    <dbReference type="NCBI Taxonomy" id="138277"/>
    <lineage>
        <taxon>Eukaryota</taxon>
        <taxon>Fungi</taxon>
        <taxon>Dikarya</taxon>
        <taxon>Ascomycota</taxon>
        <taxon>Pezizomycotina</taxon>
        <taxon>Eurotiomycetes</taxon>
        <taxon>Eurotiomycetidae</taxon>
        <taxon>Eurotiales</taxon>
        <taxon>Aspergillaceae</taxon>
        <taxon>Aspergillus</taxon>
        <taxon>Aspergillus subgen. Circumdati</taxon>
    </lineage>
</organism>
<reference evidence="1 2" key="1">
    <citation type="journal article" date="2023" name="ACS Omega">
        <title>Identification of the Neoaspergillic Acid Biosynthesis Gene Cluster by Establishing an In Vitro CRISPR-Ribonucleoprotein Genetic System in Aspergillus melleus.</title>
        <authorList>
            <person name="Yuan B."/>
            <person name="Grau M.F."/>
            <person name="Murata R.M."/>
            <person name="Torok T."/>
            <person name="Venkateswaran K."/>
            <person name="Stajich J.E."/>
            <person name="Wang C.C.C."/>
        </authorList>
    </citation>
    <scope>NUCLEOTIDE SEQUENCE [LARGE SCALE GENOMIC DNA]</scope>
    <source>
        <strain evidence="1 2">IMV 1140</strain>
    </source>
</reference>
<gene>
    <name evidence="1" type="ORF">N8T08_000296</name>
</gene>
<dbReference type="Proteomes" id="UP001177260">
    <property type="component" value="Unassembled WGS sequence"/>
</dbReference>
<name>A0ACC3BBG6_9EURO</name>